<dbReference type="InterPro" id="IPR019083">
    <property type="entry name" value="SAM_Ribosomal_mS41"/>
</dbReference>
<evidence type="ECO:0000259" key="1">
    <source>
        <dbReference type="SMART" id="SM01238"/>
    </source>
</evidence>
<dbReference type="PANTHER" id="PTHR34955:SF2">
    <property type="entry name" value="IGR MOTIF PROTEIN"/>
    <property type="match status" value="1"/>
</dbReference>
<keyword evidence="3" id="KW-1185">Reference proteome</keyword>
<protein>
    <recommendedName>
        <fullName evidence="1">Small ribosomal subunit protein mS41 SAM domain-containing protein</fullName>
    </recommendedName>
</protein>
<dbReference type="Proteomes" id="UP001443914">
    <property type="component" value="Unassembled WGS sequence"/>
</dbReference>
<dbReference type="PANTHER" id="PTHR34955">
    <property type="entry name" value="IGR MOTIF PROTEIN"/>
    <property type="match status" value="1"/>
</dbReference>
<reference evidence="2" key="1">
    <citation type="submission" date="2024-03" db="EMBL/GenBank/DDBJ databases">
        <title>WGS assembly of Saponaria officinalis var. Norfolk2.</title>
        <authorList>
            <person name="Jenkins J."/>
            <person name="Shu S."/>
            <person name="Grimwood J."/>
            <person name="Barry K."/>
            <person name="Goodstein D."/>
            <person name="Schmutz J."/>
            <person name="Leebens-Mack J."/>
            <person name="Osbourn A."/>
        </authorList>
    </citation>
    <scope>NUCLEOTIDE SEQUENCE [LARGE SCALE GENOMIC DNA]</scope>
    <source>
        <strain evidence="2">JIC</strain>
    </source>
</reference>
<dbReference type="Pfam" id="PF09597">
    <property type="entry name" value="SAM_Ribosomal_mS41"/>
    <property type="match status" value="1"/>
</dbReference>
<dbReference type="AlphaFoldDB" id="A0AAW1HBF1"/>
<name>A0AAW1HBF1_SAPOF</name>
<dbReference type="SMART" id="SM01238">
    <property type="entry name" value="IGR"/>
    <property type="match status" value="1"/>
</dbReference>
<organism evidence="2 3">
    <name type="scientific">Saponaria officinalis</name>
    <name type="common">Common soapwort</name>
    <name type="synonym">Lychnis saponaria</name>
    <dbReference type="NCBI Taxonomy" id="3572"/>
    <lineage>
        <taxon>Eukaryota</taxon>
        <taxon>Viridiplantae</taxon>
        <taxon>Streptophyta</taxon>
        <taxon>Embryophyta</taxon>
        <taxon>Tracheophyta</taxon>
        <taxon>Spermatophyta</taxon>
        <taxon>Magnoliopsida</taxon>
        <taxon>eudicotyledons</taxon>
        <taxon>Gunneridae</taxon>
        <taxon>Pentapetalae</taxon>
        <taxon>Caryophyllales</taxon>
        <taxon>Caryophyllaceae</taxon>
        <taxon>Caryophylleae</taxon>
        <taxon>Saponaria</taxon>
    </lineage>
</organism>
<evidence type="ECO:0000313" key="2">
    <source>
        <dbReference type="EMBL" id="KAK9673378.1"/>
    </source>
</evidence>
<sequence length="117" mass="13408">MSMISIWRQITSTSLQNSSTLSSSLVHHRVHSRLFSTSSPYLVKVGIPEFLRGIANGVEAHVEKLESEFGDLQKLLVARTLRLKKLEIPCKHRKLILKHAHKYRLGLWRPRADTVKV</sequence>
<accession>A0AAW1HBF1</accession>
<comment type="caution">
    <text evidence="2">The sequence shown here is derived from an EMBL/GenBank/DDBJ whole genome shotgun (WGS) entry which is preliminary data.</text>
</comment>
<feature type="domain" description="Small ribosomal subunit protein mS41 SAM" evidence="1">
    <location>
        <begin position="47"/>
        <end position="106"/>
    </location>
</feature>
<dbReference type="EMBL" id="JBDFQZ010000012">
    <property type="protein sequence ID" value="KAK9673378.1"/>
    <property type="molecule type" value="Genomic_DNA"/>
</dbReference>
<proteinExistence type="predicted"/>
<gene>
    <name evidence="2" type="ORF">RND81_12G163800</name>
</gene>
<evidence type="ECO:0000313" key="3">
    <source>
        <dbReference type="Proteomes" id="UP001443914"/>
    </source>
</evidence>